<evidence type="ECO:0000256" key="4">
    <source>
        <dbReference type="ARBA" id="ARBA00023136"/>
    </source>
</evidence>
<evidence type="ECO:0000256" key="1">
    <source>
        <dbReference type="ARBA" id="ARBA00004141"/>
    </source>
</evidence>
<feature type="transmembrane region" description="Helical" evidence="5">
    <location>
        <begin position="179"/>
        <end position="199"/>
    </location>
</feature>
<dbReference type="InterPro" id="IPR005178">
    <property type="entry name" value="Ostalpha/TMEM184C"/>
</dbReference>
<reference evidence="6 7" key="1">
    <citation type="journal article" date="2018" name="Nat. Ecol. Evol.">
        <title>Genomic signatures of mitonuclear coevolution across populations of Tigriopus californicus.</title>
        <authorList>
            <person name="Barreto F.S."/>
            <person name="Watson E.T."/>
            <person name="Lima T.G."/>
            <person name="Willett C.S."/>
            <person name="Edmands S."/>
            <person name="Li W."/>
            <person name="Burton R.S."/>
        </authorList>
    </citation>
    <scope>NUCLEOTIDE SEQUENCE [LARGE SCALE GENOMIC DNA]</scope>
    <source>
        <strain evidence="6 7">San Diego</strain>
    </source>
</reference>
<comment type="caution">
    <text evidence="6">The sequence shown here is derived from an EMBL/GenBank/DDBJ whole genome shotgun (WGS) entry which is preliminary data.</text>
</comment>
<dbReference type="STRING" id="6832.A0A553PCN0"/>
<comment type="subcellular location">
    <subcellularLocation>
        <location evidence="1">Membrane</location>
        <topology evidence="1">Multi-pass membrane protein</topology>
    </subcellularLocation>
</comment>
<evidence type="ECO:0000256" key="3">
    <source>
        <dbReference type="ARBA" id="ARBA00022989"/>
    </source>
</evidence>
<keyword evidence="7" id="KW-1185">Reference proteome</keyword>
<gene>
    <name evidence="6" type="ORF">TCAL_16799</name>
</gene>
<feature type="transmembrane region" description="Helical" evidence="5">
    <location>
        <begin position="219"/>
        <end position="242"/>
    </location>
</feature>
<name>A0A553PCN0_TIGCA</name>
<dbReference type="PANTHER" id="PTHR23423">
    <property type="entry name" value="ORGANIC SOLUTE TRANSPORTER-RELATED"/>
    <property type="match status" value="1"/>
</dbReference>
<keyword evidence="4 5" id="KW-0472">Membrane</keyword>
<evidence type="ECO:0000313" key="6">
    <source>
        <dbReference type="EMBL" id="TRY75418.1"/>
    </source>
</evidence>
<feature type="transmembrane region" description="Helical" evidence="5">
    <location>
        <begin position="67"/>
        <end position="91"/>
    </location>
</feature>
<proteinExistence type="predicted"/>
<feature type="transmembrane region" description="Helical" evidence="5">
    <location>
        <begin position="97"/>
        <end position="118"/>
    </location>
</feature>
<dbReference type="OMA" id="TITIFEM"/>
<feature type="transmembrane region" description="Helical" evidence="5">
    <location>
        <begin position="33"/>
        <end position="55"/>
    </location>
</feature>
<keyword evidence="3 5" id="KW-1133">Transmembrane helix</keyword>
<dbReference type="Proteomes" id="UP000318571">
    <property type="component" value="Chromosome 2"/>
</dbReference>
<protein>
    <submittedName>
        <fullName evidence="6">Uncharacterized protein</fullName>
    </submittedName>
</protein>
<sequence length="346" mass="39138">MSGIGVLSVNESHCADSQSYPTLGEYQLGLGSWAIFLYTFSGIAAIILSSEFCLSAWQFEKSVSKNLLFDTLFVNSVYFVVSLLTLSSIVLPKASSFSWALYKIYLGLAMVKFTAIILKLYNDDPKHFVHTITTNSRNITVESKSQEPEDEFINMRSPPCCFCLFCPTNVRLTSGKMELIRLAIYQMPYVQALCMYLVISLNLSGYLQYDDESKNPGVVYFQIIETISFVIALWGIFLFLSITNKYQMGNNKHFRKKALLFRLLLVLINVQGVVIDILAALNIIRCNENMSRIAMAAMIKDSCAVFEVFILGNLNFLLNMVDFPFEILESWSKGVHQVLYDKEAAK</sequence>
<dbReference type="OrthoDB" id="5832279at2759"/>
<dbReference type="EMBL" id="VCGU01000005">
    <property type="protein sequence ID" value="TRY75418.1"/>
    <property type="molecule type" value="Genomic_DNA"/>
</dbReference>
<dbReference type="GO" id="GO:0016020">
    <property type="term" value="C:membrane"/>
    <property type="evidence" value="ECO:0007669"/>
    <property type="project" value="UniProtKB-SubCell"/>
</dbReference>
<dbReference type="SMART" id="SM01417">
    <property type="entry name" value="Solute_trans_a"/>
    <property type="match status" value="1"/>
</dbReference>
<evidence type="ECO:0000256" key="2">
    <source>
        <dbReference type="ARBA" id="ARBA00022692"/>
    </source>
</evidence>
<feature type="transmembrane region" description="Helical" evidence="5">
    <location>
        <begin position="263"/>
        <end position="284"/>
    </location>
</feature>
<organism evidence="6 7">
    <name type="scientific">Tigriopus californicus</name>
    <name type="common">Marine copepod</name>
    <dbReference type="NCBI Taxonomy" id="6832"/>
    <lineage>
        <taxon>Eukaryota</taxon>
        <taxon>Metazoa</taxon>
        <taxon>Ecdysozoa</taxon>
        <taxon>Arthropoda</taxon>
        <taxon>Crustacea</taxon>
        <taxon>Multicrustacea</taxon>
        <taxon>Hexanauplia</taxon>
        <taxon>Copepoda</taxon>
        <taxon>Harpacticoida</taxon>
        <taxon>Harpacticidae</taxon>
        <taxon>Tigriopus</taxon>
    </lineage>
</organism>
<keyword evidence="2 5" id="KW-0812">Transmembrane</keyword>
<accession>A0A553PCN0</accession>
<dbReference type="Pfam" id="PF03619">
    <property type="entry name" value="Solute_trans_a"/>
    <property type="match status" value="1"/>
</dbReference>
<dbReference type="AlphaFoldDB" id="A0A553PCN0"/>
<evidence type="ECO:0000256" key="5">
    <source>
        <dbReference type="SAM" id="Phobius"/>
    </source>
</evidence>
<evidence type="ECO:0000313" key="7">
    <source>
        <dbReference type="Proteomes" id="UP000318571"/>
    </source>
</evidence>